<feature type="compositionally biased region" description="Basic and acidic residues" evidence="1">
    <location>
        <begin position="224"/>
        <end position="249"/>
    </location>
</feature>
<accession>A0AAD9IC87</accession>
<name>A0AAD9IC87_9PEZI</name>
<organism evidence="2 3">
    <name type="scientific">Phyllachora maydis</name>
    <dbReference type="NCBI Taxonomy" id="1825666"/>
    <lineage>
        <taxon>Eukaryota</taxon>
        <taxon>Fungi</taxon>
        <taxon>Dikarya</taxon>
        <taxon>Ascomycota</taxon>
        <taxon>Pezizomycotina</taxon>
        <taxon>Sordariomycetes</taxon>
        <taxon>Sordariomycetidae</taxon>
        <taxon>Phyllachorales</taxon>
        <taxon>Phyllachoraceae</taxon>
        <taxon>Phyllachora</taxon>
    </lineage>
</organism>
<feature type="region of interest" description="Disordered" evidence="1">
    <location>
        <begin position="224"/>
        <end position="256"/>
    </location>
</feature>
<keyword evidence="3" id="KW-1185">Reference proteome</keyword>
<evidence type="ECO:0000313" key="3">
    <source>
        <dbReference type="Proteomes" id="UP001217918"/>
    </source>
</evidence>
<dbReference type="AlphaFoldDB" id="A0AAD9IC87"/>
<gene>
    <name evidence="2" type="ORF">P8C59_009253</name>
</gene>
<sequence length="374" mass="41978">MFAAMSTITGRLSQIILPEAVAHLLRDDDDDDESSDGSSSSDEDQSDTDDHDEANGSFDPRIADVLIVKLLLNRITVPLGDQEMALPIEVINMILDHAEYWPHSTTNVHYNNLQVRAGHPNGDNKFLIRCRPLGFLENDFPSPESAGGADPITSPLRKAFDPDVFQDYIAKRWNFPAVLANPCRRIVFTIVSHDQGWGGDPYSRGTYRASWTWFEVGLERFDAGSGKKEEHKEQGEAKDRMGSPTTKEETEPEVQQRVFTKEKLRTVLPEVMGDGETLHHPLHPVEELMIQRNVTADHDHREHHVVWSYDDGIDAGSPVAQEALGAKGRGLGTGNGQFVRDLKLGDVVTVWAKARFPQWVNYVEEVKVDIYWAI</sequence>
<dbReference type="Proteomes" id="UP001217918">
    <property type="component" value="Unassembled WGS sequence"/>
</dbReference>
<feature type="region of interest" description="Disordered" evidence="1">
    <location>
        <begin position="26"/>
        <end position="57"/>
    </location>
</feature>
<reference evidence="2" key="1">
    <citation type="journal article" date="2023" name="Mol. Plant Microbe Interact.">
        <title>Elucidating the Obligate Nature and Biological Capacity of an Invasive Fungal Corn Pathogen.</title>
        <authorList>
            <person name="MacCready J.S."/>
            <person name="Roggenkamp E.M."/>
            <person name="Gdanetz K."/>
            <person name="Chilvers M.I."/>
        </authorList>
    </citation>
    <scope>NUCLEOTIDE SEQUENCE</scope>
    <source>
        <strain evidence="2">PM02</strain>
    </source>
</reference>
<evidence type="ECO:0000313" key="2">
    <source>
        <dbReference type="EMBL" id="KAK2075098.1"/>
    </source>
</evidence>
<protein>
    <submittedName>
        <fullName evidence="2">Uncharacterized protein</fullName>
    </submittedName>
</protein>
<feature type="compositionally biased region" description="Acidic residues" evidence="1">
    <location>
        <begin position="27"/>
        <end position="52"/>
    </location>
</feature>
<comment type="caution">
    <text evidence="2">The sequence shown here is derived from an EMBL/GenBank/DDBJ whole genome shotgun (WGS) entry which is preliminary data.</text>
</comment>
<dbReference type="EMBL" id="JAQQPM010000009">
    <property type="protein sequence ID" value="KAK2075098.1"/>
    <property type="molecule type" value="Genomic_DNA"/>
</dbReference>
<evidence type="ECO:0000256" key="1">
    <source>
        <dbReference type="SAM" id="MobiDB-lite"/>
    </source>
</evidence>
<proteinExistence type="predicted"/>